<dbReference type="Gene3D" id="3.40.190.150">
    <property type="entry name" value="Bordetella uptake gene, domain 1"/>
    <property type="match status" value="1"/>
</dbReference>
<comment type="similarity">
    <text evidence="1">Belongs to the UPF0065 (bug) family.</text>
</comment>
<feature type="signal peptide" evidence="2">
    <location>
        <begin position="1"/>
        <end position="27"/>
    </location>
</feature>
<dbReference type="Pfam" id="PF03401">
    <property type="entry name" value="TctC"/>
    <property type="match status" value="1"/>
</dbReference>
<name>A0A5B2TJB0_9PROT</name>
<dbReference type="RefSeq" id="WP_149810535.1">
    <property type="nucleotide sequence ID" value="NZ_VUKA01000001.1"/>
</dbReference>
<evidence type="ECO:0000256" key="1">
    <source>
        <dbReference type="ARBA" id="ARBA00006987"/>
    </source>
</evidence>
<keyword evidence="2" id="KW-0732">Signal</keyword>
<dbReference type="AlphaFoldDB" id="A0A5B2TJB0"/>
<dbReference type="Gene3D" id="3.40.190.10">
    <property type="entry name" value="Periplasmic binding protein-like II"/>
    <property type="match status" value="1"/>
</dbReference>
<feature type="chain" id="PRO_5022780214" evidence="2">
    <location>
        <begin position="28"/>
        <end position="328"/>
    </location>
</feature>
<comment type="caution">
    <text evidence="3">The sequence shown here is derived from an EMBL/GenBank/DDBJ whole genome shotgun (WGS) entry which is preliminary data.</text>
</comment>
<keyword evidence="4" id="KW-1185">Reference proteome</keyword>
<evidence type="ECO:0000313" key="4">
    <source>
        <dbReference type="Proteomes" id="UP000322110"/>
    </source>
</evidence>
<organism evidence="3 4">
    <name type="scientific">Teichococcus oryzae</name>
    <dbReference type="NCBI Taxonomy" id="1608942"/>
    <lineage>
        <taxon>Bacteria</taxon>
        <taxon>Pseudomonadati</taxon>
        <taxon>Pseudomonadota</taxon>
        <taxon>Alphaproteobacteria</taxon>
        <taxon>Acetobacterales</taxon>
        <taxon>Roseomonadaceae</taxon>
        <taxon>Roseomonas</taxon>
    </lineage>
</organism>
<dbReference type="PANTHER" id="PTHR42928">
    <property type="entry name" value="TRICARBOXYLATE-BINDING PROTEIN"/>
    <property type="match status" value="1"/>
</dbReference>
<dbReference type="PANTHER" id="PTHR42928:SF5">
    <property type="entry name" value="BLR1237 PROTEIN"/>
    <property type="match status" value="1"/>
</dbReference>
<evidence type="ECO:0000256" key="2">
    <source>
        <dbReference type="SAM" id="SignalP"/>
    </source>
</evidence>
<dbReference type="CDD" id="cd07012">
    <property type="entry name" value="PBP2_Bug_TTT"/>
    <property type="match status" value="1"/>
</dbReference>
<evidence type="ECO:0000313" key="3">
    <source>
        <dbReference type="EMBL" id="KAA2214597.1"/>
    </source>
</evidence>
<dbReference type="PIRSF" id="PIRSF017082">
    <property type="entry name" value="YflP"/>
    <property type="match status" value="1"/>
</dbReference>
<protein>
    <submittedName>
        <fullName evidence="3">Tripartite tricarboxylate transporter substrate binding protein</fullName>
    </submittedName>
</protein>
<dbReference type="EMBL" id="VUKA01000001">
    <property type="protein sequence ID" value="KAA2214597.1"/>
    <property type="molecule type" value="Genomic_DNA"/>
</dbReference>
<dbReference type="SUPFAM" id="SSF53850">
    <property type="entry name" value="Periplasmic binding protein-like II"/>
    <property type="match status" value="1"/>
</dbReference>
<accession>A0A5B2TJB0</accession>
<dbReference type="PROSITE" id="PS51318">
    <property type="entry name" value="TAT"/>
    <property type="match status" value="1"/>
</dbReference>
<sequence length="328" mass="33652">MLPRRPLLALGAAALAAPLAASRIAAAQPAWPDRPVRFVVPFPGGSSPDLTGRLVAQHLSTVLGQPVVVDNRAGAGGNIGTDAVAKATDEVTIGLSINGPLSTAPALYPNLPYDPAKDLVAVSLLVRGGQVLVVHPSVPATDFAGFVAHARANPGKLTFGSVGAGSGGHLAMEDIKARTGITLEHVPYRGFPPAVLDLVAGRISAMVVTAAAILPQLRESQARALAVTTDARMPQLPDVPTLAEVGLPGAASYGWQVLIAPAGTPRERVEMLAREARVALSTDRARQAMDAAAFEVVAGSPEEASAYVAAEAARWGALIRKLGLTLEG</sequence>
<proteinExistence type="inferred from homology"/>
<reference evidence="3 4" key="1">
    <citation type="journal article" date="2015" name="Int. J. Syst. Evol. Microbiol.">
        <title>Roseomonas oryzae sp. nov., isolated from paddy rhizosphere soil.</title>
        <authorList>
            <person name="Ramaprasad E.V."/>
            <person name="Sasikala Ch."/>
            <person name="Ramana Ch.V."/>
        </authorList>
    </citation>
    <scope>NUCLEOTIDE SEQUENCE [LARGE SCALE GENOMIC DNA]</scope>
    <source>
        <strain evidence="3 4">KCTC 42542</strain>
    </source>
</reference>
<dbReference type="Proteomes" id="UP000322110">
    <property type="component" value="Unassembled WGS sequence"/>
</dbReference>
<dbReference type="OrthoDB" id="9780943at2"/>
<dbReference type="InterPro" id="IPR042100">
    <property type="entry name" value="Bug_dom1"/>
</dbReference>
<dbReference type="InterPro" id="IPR006311">
    <property type="entry name" value="TAT_signal"/>
</dbReference>
<gene>
    <name evidence="3" type="ORF">F0Q34_02520</name>
</gene>
<dbReference type="InterPro" id="IPR005064">
    <property type="entry name" value="BUG"/>
</dbReference>